<keyword evidence="3" id="KW-1185">Reference proteome</keyword>
<dbReference type="RefSeq" id="YP_009282727.1">
    <property type="nucleotide sequence ID" value="NC_031038.1"/>
</dbReference>
<dbReference type="GO" id="GO:0003676">
    <property type="term" value="F:nucleic acid binding"/>
    <property type="evidence" value="ECO:0007669"/>
    <property type="project" value="InterPro"/>
</dbReference>
<dbReference type="EMBL" id="KU749310">
    <property type="protein sequence ID" value="AOP31512.1"/>
    <property type="molecule type" value="Genomic_DNA"/>
</dbReference>
<dbReference type="KEGG" id="vg:29057611"/>
<feature type="domain" description="S1 motif" evidence="1">
    <location>
        <begin position="9"/>
        <end position="80"/>
    </location>
</feature>
<proteinExistence type="predicted"/>
<name>A0A1C9KBI5_9POXV</name>
<dbReference type="InterPro" id="IPR003029">
    <property type="entry name" value="S1_domain"/>
</dbReference>
<dbReference type="GO" id="GO:0030414">
    <property type="term" value="F:peptidase inhibitor activity"/>
    <property type="evidence" value="ECO:0007669"/>
    <property type="project" value="InterPro"/>
</dbReference>
<dbReference type="Pfam" id="PF00575">
    <property type="entry name" value="S1"/>
    <property type="match status" value="1"/>
</dbReference>
<dbReference type="SUPFAM" id="SSF50249">
    <property type="entry name" value="Nucleic acid-binding proteins"/>
    <property type="match status" value="1"/>
</dbReference>
<gene>
    <name evidence="2" type="ORF">SKPV-WA-033</name>
</gene>
<dbReference type="InterPro" id="IPR016397">
    <property type="entry name" value="K3-like_poxvir"/>
</dbReference>
<dbReference type="OrthoDB" id="25587at10239"/>
<protein>
    <submittedName>
        <fullName evidence="2">Ifn resistance protein</fullName>
    </submittedName>
</protein>
<reference evidence="2 3" key="1">
    <citation type="journal article" date="2016" name="Virus Genes">
        <title>The genomes of three North American orthopoxviruses.</title>
        <authorList>
            <person name="Smithson C."/>
            <person name="Tang N."/>
            <person name="Sammons S."/>
            <person name="Frace M."/>
            <person name="Batra D."/>
            <person name="Li Y."/>
            <person name="Emerson G.L."/>
            <person name="Carroll D.S."/>
            <person name="Upton C."/>
        </authorList>
    </citation>
    <scope>NUCLEOTIDE SEQUENCE [LARGE SCALE GENOMIC DNA]</scope>
    <source>
        <strain evidence="2 3">WA</strain>
    </source>
</reference>
<organism evidence="2 3">
    <name type="scientific">Skunkpox virus</name>
    <dbReference type="NCBI Taxonomy" id="160796"/>
    <lineage>
        <taxon>Viruses</taxon>
        <taxon>Varidnaviria</taxon>
        <taxon>Bamfordvirae</taxon>
        <taxon>Nucleocytoviricota</taxon>
        <taxon>Pokkesviricetes</taxon>
        <taxon>Chitovirales</taxon>
        <taxon>Poxviridae</taxon>
        <taxon>Chordopoxvirinae</taxon>
        <taxon>Orthopoxvirus</taxon>
        <taxon>Orthopoxvirus skunkpox</taxon>
    </lineage>
</organism>
<dbReference type="GeneID" id="29057611"/>
<dbReference type="Gene3D" id="2.40.50.140">
    <property type="entry name" value="Nucleic acid-binding proteins"/>
    <property type="match status" value="1"/>
</dbReference>
<evidence type="ECO:0000313" key="2">
    <source>
        <dbReference type="EMBL" id="AOP31512.1"/>
    </source>
</evidence>
<evidence type="ECO:0000313" key="3">
    <source>
        <dbReference type="Proteomes" id="UP000201873"/>
    </source>
</evidence>
<sequence>MLTFCYSLPNEGDVIKGKIFEKNNALYVDLPDYHNKAILEESIRMHAQRYNKYRDKLLGKIVNVVVVRVDYAKGYIDVRYRP</sequence>
<dbReference type="InterPro" id="IPR012340">
    <property type="entry name" value="NA-bd_OB-fold"/>
</dbReference>
<dbReference type="Proteomes" id="UP000201873">
    <property type="component" value="Segment"/>
</dbReference>
<dbReference type="PIRSF" id="PIRSF003760">
    <property type="entry name" value="VAC_K3L_Serpin_prd"/>
    <property type="match status" value="1"/>
</dbReference>
<accession>A0A1C9KBI5</accession>
<evidence type="ECO:0000259" key="1">
    <source>
        <dbReference type="Pfam" id="PF00575"/>
    </source>
</evidence>